<dbReference type="PANTHER" id="PTHR48079:SF9">
    <property type="entry name" value="PUTATIVE-RELATED"/>
    <property type="match status" value="1"/>
</dbReference>
<dbReference type="AlphaFoldDB" id="A0A172ZC88"/>
<dbReference type="InterPro" id="IPR001509">
    <property type="entry name" value="Epimerase_deHydtase"/>
</dbReference>
<dbReference type="Pfam" id="PF01370">
    <property type="entry name" value="Epimerase"/>
    <property type="match status" value="1"/>
</dbReference>
<name>A0A172ZC88_9BACL</name>
<gene>
    <name evidence="2" type="ORF">AR543_03755</name>
</gene>
<evidence type="ECO:0000313" key="3">
    <source>
        <dbReference type="Proteomes" id="UP000078148"/>
    </source>
</evidence>
<dbReference type="SUPFAM" id="SSF51735">
    <property type="entry name" value="NAD(P)-binding Rossmann-fold domains"/>
    <property type="match status" value="1"/>
</dbReference>
<dbReference type="GO" id="GO:0005737">
    <property type="term" value="C:cytoplasm"/>
    <property type="evidence" value="ECO:0007669"/>
    <property type="project" value="TreeGrafter"/>
</dbReference>
<reference evidence="3" key="1">
    <citation type="submission" date="2015-10" db="EMBL/GenBank/DDBJ databases">
        <title>Genome of Paenibacillus bovis sp. nov.</title>
        <authorList>
            <person name="Wu Z."/>
            <person name="Gao C."/>
            <person name="Liu Z."/>
            <person name="Zheng H."/>
        </authorList>
    </citation>
    <scope>NUCLEOTIDE SEQUENCE [LARGE SCALE GENOMIC DNA]</scope>
    <source>
        <strain evidence="3">BD3526</strain>
    </source>
</reference>
<dbReference type="CDD" id="cd05262">
    <property type="entry name" value="SDR_a7"/>
    <property type="match status" value="1"/>
</dbReference>
<dbReference type="PANTHER" id="PTHR48079">
    <property type="entry name" value="PROTEIN YEEZ"/>
    <property type="match status" value="1"/>
</dbReference>
<proteinExistence type="predicted"/>
<evidence type="ECO:0000313" key="2">
    <source>
        <dbReference type="EMBL" id="ANF95228.1"/>
    </source>
</evidence>
<feature type="domain" description="NAD-dependent epimerase/dehydratase" evidence="1">
    <location>
        <begin position="3"/>
        <end position="210"/>
    </location>
</feature>
<dbReference type="Gene3D" id="3.40.50.720">
    <property type="entry name" value="NAD(P)-binding Rossmann-like Domain"/>
    <property type="match status" value="1"/>
</dbReference>
<protein>
    <submittedName>
        <fullName evidence="2">3-beta hydroxysteroid dehydrogenase</fullName>
    </submittedName>
</protein>
<dbReference type="GO" id="GO:0004029">
    <property type="term" value="F:aldehyde dehydrogenase (NAD+) activity"/>
    <property type="evidence" value="ECO:0007669"/>
    <property type="project" value="TreeGrafter"/>
</dbReference>
<dbReference type="STRING" id="1616788.AR543_03755"/>
<dbReference type="EMBL" id="CP013023">
    <property type="protein sequence ID" value="ANF95228.1"/>
    <property type="molecule type" value="Genomic_DNA"/>
</dbReference>
<reference evidence="2 3" key="2">
    <citation type="journal article" date="2016" name="Int. J. Syst. Evol. Microbiol.">
        <title>Paenibacillus bovis sp. nov., isolated from raw yak (Bos grunniens) milk.</title>
        <authorList>
            <person name="Gao C."/>
            <person name="Han J."/>
            <person name="Liu Z."/>
            <person name="Xu X."/>
            <person name="Hang F."/>
            <person name="Wu Z."/>
        </authorList>
    </citation>
    <scope>NUCLEOTIDE SEQUENCE [LARGE SCALE GENOMIC DNA]</scope>
    <source>
        <strain evidence="2 3">BD3526</strain>
    </source>
</reference>
<dbReference type="InterPro" id="IPR036291">
    <property type="entry name" value="NAD(P)-bd_dom_sf"/>
</dbReference>
<keyword evidence="3" id="KW-1185">Reference proteome</keyword>
<accession>A0A172ZC88</accession>
<sequence>MKVFVTGATGFVGSAVLQELFKAGHEVTGLARSDRAAELLTEAGAAVHRGSLEDTDSLRQAAREADGIIHLGFIHDFSNYEAAAEIDRLAIEAMGSELEGTDKPIVLTSGALMVASGRVATEEDQASAHATRHSETAAQALVQRGVNASVIRLAPSVHDVGDHGFVHTLITIARSKGISAYIGDGTNRWCAVHRLDAAVLFRKALEHAAAGTMLHGVDEEAIPFREIAEVVGQELGLPVVSISADEAPEHFGWIYFAVAADAPVSSKLTREQMDWTPVHHGLIADLKQGHYFEQD</sequence>
<dbReference type="InterPro" id="IPR051783">
    <property type="entry name" value="NAD(P)-dependent_oxidoreduct"/>
</dbReference>
<dbReference type="KEGG" id="pbv:AR543_03755"/>
<dbReference type="OrthoDB" id="9807212at2"/>
<evidence type="ECO:0000259" key="1">
    <source>
        <dbReference type="Pfam" id="PF01370"/>
    </source>
</evidence>
<organism evidence="2 3">
    <name type="scientific">Paenibacillus bovis</name>
    <dbReference type="NCBI Taxonomy" id="1616788"/>
    <lineage>
        <taxon>Bacteria</taxon>
        <taxon>Bacillati</taxon>
        <taxon>Bacillota</taxon>
        <taxon>Bacilli</taxon>
        <taxon>Bacillales</taxon>
        <taxon>Paenibacillaceae</taxon>
        <taxon>Paenibacillus</taxon>
    </lineage>
</organism>
<dbReference type="Proteomes" id="UP000078148">
    <property type="component" value="Chromosome"/>
</dbReference>
<dbReference type="RefSeq" id="WP_060531957.1">
    <property type="nucleotide sequence ID" value="NZ_CP013023.1"/>
</dbReference>